<evidence type="ECO:0000313" key="2">
    <source>
        <dbReference type="EMBL" id="KAK7002072.1"/>
    </source>
</evidence>
<evidence type="ECO:0000313" key="1">
    <source>
        <dbReference type="EMBL" id="KAK6966409.1"/>
    </source>
</evidence>
<feature type="non-terminal residue" evidence="1">
    <location>
        <position position="1"/>
    </location>
</feature>
<evidence type="ECO:0000313" key="3">
    <source>
        <dbReference type="EMBL" id="KAK7006605.1"/>
    </source>
</evidence>
<dbReference type="EMBL" id="JAWWNJ010000075">
    <property type="protein sequence ID" value="KAK7006605.1"/>
    <property type="molecule type" value="Genomic_DNA"/>
</dbReference>
<comment type="caution">
    <text evidence="1">The sequence shown here is derived from an EMBL/GenBank/DDBJ whole genome shotgun (WGS) entry which is preliminary data.</text>
</comment>
<dbReference type="EMBL" id="JAWWNJ010000277">
    <property type="protein sequence ID" value="KAK6966409.1"/>
    <property type="molecule type" value="Genomic_DNA"/>
</dbReference>
<gene>
    <name evidence="2" type="ORF">R3P38DRAFT_2355898</name>
    <name evidence="1" type="ORF">R3P38DRAFT_2377857</name>
    <name evidence="4" type="ORF">R3P38DRAFT_2456302</name>
    <name evidence="3" type="ORF">R3P38DRAFT_2465715</name>
</gene>
<accession>A0AAV9YZ95</accession>
<dbReference type="Proteomes" id="UP001362999">
    <property type="component" value="Unassembled WGS sequence"/>
</dbReference>
<name>A0AAV9YZ95_9AGAR</name>
<reference evidence="1 5" key="1">
    <citation type="journal article" date="2024" name="J Genomics">
        <title>Draft genome sequencing and assembly of Favolaschia claudopus CIRM-BRFM 2984 isolated from oak limbs.</title>
        <authorList>
            <person name="Navarro D."/>
            <person name="Drula E."/>
            <person name="Chaduli D."/>
            <person name="Cazenave R."/>
            <person name="Ahrendt S."/>
            <person name="Wang J."/>
            <person name="Lipzen A."/>
            <person name="Daum C."/>
            <person name="Barry K."/>
            <person name="Grigoriev I.V."/>
            <person name="Favel A."/>
            <person name="Rosso M.N."/>
            <person name="Martin F."/>
        </authorList>
    </citation>
    <scope>NUCLEOTIDE SEQUENCE [LARGE SCALE GENOMIC DNA]</scope>
    <source>
        <strain evidence="1 5">CIRM-BRFM 2984</strain>
    </source>
</reference>
<feature type="non-terminal residue" evidence="1">
    <location>
        <position position="101"/>
    </location>
</feature>
<proteinExistence type="predicted"/>
<keyword evidence="5" id="KW-1185">Reference proteome</keyword>
<dbReference type="AlphaFoldDB" id="A0AAV9YZ95"/>
<evidence type="ECO:0000313" key="5">
    <source>
        <dbReference type="Proteomes" id="UP001362999"/>
    </source>
</evidence>
<evidence type="ECO:0000313" key="4">
    <source>
        <dbReference type="EMBL" id="KAK7014514.1"/>
    </source>
</evidence>
<organism evidence="1 5">
    <name type="scientific">Favolaschia claudopus</name>
    <dbReference type="NCBI Taxonomy" id="2862362"/>
    <lineage>
        <taxon>Eukaryota</taxon>
        <taxon>Fungi</taxon>
        <taxon>Dikarya</taxon>
        <taxon>Basidiomycota</taxon>
        <taxon>Agaricomycotina</taxon>
        <taxon>Agaricomycetes</taxon>
        <taxon>Agaricomycetidae</taxon>
        <taxon>Agaricales</taxon>
        <taxon>Marasmiineae</taxon>
        <taxon>Mycenaceae</taxon>
        <taxon>Favolaschia</taxon>
    </lineage>
</organism>
<sequence>SLSDVLLTALLTSNPGSLGNLFPHLNSAPPPQLLPPLPVAPPRSVPSSPLKRHTVTVEIFCDTYHIDGEDCTRLKEVGFRPRDSTGPNLDDDLKAVGFTLF</sequence>
<dbReference type="EMBL" id="JAWWNJ010000080">
    <property type="protein sequence ID" value="KAK7002072.1"/>
    <property type="molecule type" value="Genomic_DNA"/>
</dbReference>
<dbReference type="EMBL" id="JAWWNJ010000056">
    <property type="protein sequence ID" value="KAK7014514.1"/>
    <property type="molecule type" value="Genomic_DNA"/>
</dbReference>
<protein>
    <submittedName>
        <fullName evidence="1">Uncharacterized protein</fullName>
    </submittedName>
</protein>